<evidence type="ECO:0000313" key="1">
    <source>
        <dbReference type="EMBL" id="OCT73484.1"/>
    </source>
</evidence>
<protein>
    <submittedName>
        <fullName evidence="1">Uncharacterized protein</fullName>
    </submittedName>
</protein>
<dbReference type="EMBL" id="CM004478">
    <property type="protein sequence ID" value="OCT73484.1"/>
    <property type="molecule type" value="Genomic_DNA"/>
</dbReference>
<dbReference type="Proteomes" id="UP000694892">
    <property type="component" value="Chromosome 7L"/>
</dbReference>
<sequence>MSAPTMSIGPQVAYQASVRINYSPSPPCGTVAITSDSKICLTSSKKQLGLKLSSPNNPKVVEDVGETTVHITILEPK</sequence>
<proteinExistence type="predicted"/>
<reference evidence="2" key="1">
    <citation type="journal article" date="2016" name="Nature">
        <title>Genome evolution in the allotetraploid frog Xenopus laevis.</title>
        <authorList>
            <person name="Session A.M."/>
            <person name="Uno Y."/>
            <person name="Kwon T."/>
            <person name="Chapman J.A."/>
            <person name="Toyoda A."/>
            <person name="Takahashi S."/>
            <person name="Fukui A."/>
            <person name="Hikosaka A."/>
            <person name="Suzuki A."/>
            <person name="Kondo M."/>
            <person name="van Heeringen S.J."/>
            <person name="Quigley I."/>
            <person name="Heinz S."/>
            <person name="Ogino H."/>
            <person name="Ochi H."/>
            <person name="Hellsten U."/>
            <person name="Lyons J.B."/>
            <person name="Simakov O."/>
            <person name="Putnam N."/>
            <person name="Stites J."/>
            <person name="Kuroki Y."/>
            <person name="Tanaka T."/>
            <person name="Michiue T."/>
            <person name="Watanabe M."/>
            <person name="Bogdanovic O."/>
            <person name="Lister R."/>
            <person name="Georgiou G."/>
            <person name="Paranjpe S.S."/>
            <person name="van Kruijsbergen I."/>
            <person name="Shu S."/>
            <person name="Carlson J."/>
            <person name="Kinoshita T."/>
            <person name="Ohta Y."/>
            <person name="Mawaribuchi S."/>
            <person name="Jenkins J."/>
            <person name="Grimwood J."/>
            <person name="Schmutz J."/>
            <person name="Mitros T."/>
            <person name="Mozaffari S.V."/>
            <person name="Suzuki Y."/>
            <person name="Haramoto Y."/>
            <person name="Yamamoto T.S."/>
            <person name="Takagi C."/>
            <person name="Heald R."/>
            <person name="Miller K."/>
            <person name="Haudenschild C."/>
            <person name="Kitzman J."/>
            <person name="Nakayama T."/>
            <person name="Izutsu Y."/>
            <person name="Robert J."/>
            <person name="Fortriede J."/>
            <person name="Burns K."/>
            <person name="Lotay V."/>
            <person name="Karimi K."/>
            <person name="Yasuoka Y."/>
            <person name="Dichmann D.S."/>
            <person name="Flajnik M.F."/>
            <person name="Houston D.W."/>
            <person name="Shendure J."/>
            <person name="DuPasquier L."/>
            <person name="Vize P.D."/>
            <person name="Zorn A.M."/>
            <person name="Ito M."/>
            <person name="Marcotte E.M."/>
            <person name="Wallingford J.B."/>
            <person name="Ito Y."/>
            <person name="Asashima M."/>
            <person name="Ueno N."/>
            <person name="Matsuda Y."/>
            <person name="Veenstra G.J."/>
            <person name="Fujiyama A."/>
            <person name="Harland R.M."/>
            <person name="Taira M."/>
            <person name="Rokhsar D.S."/>
        </authorList>
    </citation>
    <scope>NUCLEOTIDE SEQUENCE [LARGE SCALE GENOMIC DNA]</scope>
    <source>
        <strain evidence="2">J</strain>
    </source>
</reference>
<evidence type="ECO:0000313" key="2">
    <source>
        <dbReference type="Proteomes" id="UP000694892"/>
    </source>
</evidence>
<gene>
    <name evidence="1" type="ORF">XELAEV_18036461mg</name>
</gene>
<organism evidence="1 2">
    <name type="scientific">Xenopus laevis</name>
    <name type="common">African clawed frog</name>
    <dbReference type="NCBI Taxonomy" id="8355"/>
    <lineage>
        <taxon>Eukaryota</taxon>
        <taxon>Metazoa</taxon>
        <taxon>Chordata</taxon>
        <taxon>Craniata</taxon>
        <taxon>Vertebrata</taxon>
        <taxon>Euteleostomi</taxon>
        <taxon>Amphibia</taxon>
        <taxon>Batrachia</taxon>
        <taxon>Anura</taxon>
        <taxon>Pipoidea</taxon>
        <taxon>Pipidae</taxon>
        <taxon>Xenopodinae</taxon>
        <taxon>Xenopus</taxon>
        <taxon>Xenopus</taxon>
    </lineage>
</organism>
<accession>A0A974CHF9</accession>
<dbReference type="AlphaFoldDB" id="A0A974CHF9"/>
<name>A0A974CHF9_XENLA</name>